<dbReference type="InterPro" id="IPR014729">
    <property type="entry name" value="Rossmann-like_a/b/a_fold"/>
</dbReference>
<reference evidence="3" key="1">
    <citation type="submission" date="2019-11" db="EMBL/GenBank/DDBJ databases">
        <title>Complete genome sequence of Corynebacterium kalinowskii 1959, a novel Corynebacterium species isolated from soil of a small paddock in Vilsendorf, Germany.</title>
        <authorList>
            <person name="Schaffert L."/>
            <person name="Ruwe M."/>
            <person name="Milse J."/>
            <person name="Hanuschka K."/>
            <person name="Ortseifen V."/>
            <person name="Droste J."/>
            <person name="Brandt D."/>
            <person name="Schlueter L."/>
            <person name="Kutter Y."/>
            <person name="Vinke S."/>
            <person name="Viehoefer P."/>
            <person name="Jacob L."/>
            <person name="Luebke N.-C."/>
            <person name="Schulte-Berndt E."/>
            <person name="Hain C."/>
            <person name="Linder M."/>
            <person name="Schmidt P."/>
            <person name="Wollenschlaeger L."/>
            <person name="Luttermann T."/>
            <person name="Thieme E."/>
            <person name="Hassa J."/>
            <person name="Haak M."/>
            <person name="Wittchen M."/>
            <person name="Mentz A."/>
            <person name="Persicke M."/>
            <person name="Busche T."/>
            <person name="Ruckert C."/>
        </authorList>
    </citation>
    <scope>NUCLEOTIDE SEQUENCE [LARGE SCALE GENOMIC DNA]</scope>
    <source>
        <strain evidence="3">1959</strain>
    </source>
</reference>
<keyword evidence="3" id="KW-1185">Reference proteome</keyword>
<dbReference type="Gene3D" id="3.40.50.620">
    <property type="entry name" value="HUPs"/>
    <property type="match status" value="1"/>
</dbReference>
<dbReference type="GO" id="GO:0043164">
    <property type="term" value="P:Gram-negative-bacterium-type cell wall biogenesis"/>
    <property type="evidence" value="ECO:0007669"/>
    <property type="project" value="TreeGrafter"/>
</dbReference>
<dbReference type="CDD" id="cd06259">
    <property type="entry name" value="YdcF-like"/>
    <property type="match status" value="1"/>
</dbReference>
<gene>
    <name evidence="2" type="ORF">CKALI_09345</name>
</gene>
<dbReference type="InterPro" id="IPR051599">
    <property type="entry name" value="Cell_Envelope_Assoc"/>
</dbReference>
<accession>A0A6B8VMS6</accession>
<dbReference type="Pfam" id="PF02698">
    <property type="entry name" value="DUF218"/>
    <property type="match status" value="1"/>
</dbReference>
<proteinExistence type="predicted"/>
<dbReference type="Proteomes" id="UP000427071">
    <property type="component" value="Chromosome"/>
</dbReference>
<dbReference type="KEGG" id="ckw:CKALI_09345"/>
<dbReference type="RefSeq" id="WP_156193076.1">
    <property type="nucleotide sequence ID" value="NZ_CP046452.1"/>
</dbReference>
<name>A0A6B8VMS6_9CORY</name>
<evidence type="ECO:0000313" key="2">
    <source>
        <dbReference type="EMBL" id="QGU02724.1"/>
    </source>
</evidence>
<dbReference type="EMBL" id="CP046452">
    <property type="protein sequence ID" value="QGU02724.1"/>
    <property type="molecule type" value="Genomic_DNA"/>
</dbReference>
<feature type="domain" description="DUF218" evidence="1">
    <location>
        <begin position="5"/>
        <end position="134"/>
    </location>
</feature>
<protein>
    <recommendedName>
        <fullName evidence="1">DUF218 domain-containing protein</fullName>
    </recommendedName>
</protein>
<dbReference type="GO" id="GO:0005886">
    <property type="term" value="C:plasma membrane"/>
    <property type="evidence" value="ECO:0007669"/>
    <property type="project" value="TreeGrafter"/>
</dbReference>
<dbReference type="PANTHER" id="PTHR30336:SF4">
    <property type="entry name" value="ENVELOPE BIOGENESIS FACTOR ELYC"/>
    <property type="match status" value="1"/>
</dbReference>
<sequence length="150" mass="16922">MHEPVLILGSRLLGGRPGSTLTRRLEAALPYALESLHVVVSGHMGEAEAMFQWLVEHGVAPDVISVENQARSTNENLEQSFALLKGYPSWVVVTSDFHSLRTKMWAWHHGLTVQLVTAKTPFRKAPKMWLREVLALPHSLGRILWRRVRG</sequence>
<dbReference type="InterPro" id="IPR003848">
    <property type="entry name" value="DUF218"/>
</dbReference>
<dbReference type="GO" id="GO:0000270">
    <property type="term" value="P:peptidoglycan metabolic process"/>
    <property type="evidence" value="ECO:0007669"/>
    <property type="project" value="TreeGrafter"/>
</dbReference>
<dbReference type="AlphaFoldDB" id="A0A6B8VMS6"/>
<evidence type="ECO:0000259" key="1">
    <source>
        <dbReference type="Pfam" id="PF02698"/>
    </source>
</evidence>
<evidence type="ECO:0000313" key="3">
    <source>
        <dbReference type="Proteomes" id="UP000427071"/>
    </source>
</evidence>
<organism evidence="2 3">
    <name type="scientific">Corynebacterium kalinowskii</name>
    <dbReference type="NCBI Taxonomy" id="2675216"/>
    <lineage>
        <taxon>Bacteria</taxon>
        <taxon>Bacillati</taxon>
        <taxon>Actinomycetota</taxon>
        <taxon>Actinomycetes</taxon>
        <taxon>Mycobacteriales</taxon>
        <taxon>Corynebacteriaceae</taxon>
        <taxon>Corynebacterium</taxon>
    </lineage>
</organism>
<dbReference type="PANTHER" id="PTHR30336">
    <property type="entry name" value="INNER MEMBRANE PROTEIN, PROBABLE PERMEASE"/>
    <property type="match status" value="1"/>
</dbReference>